<dbReference type="Proteomes" id="UP001526426">
    <property type="component" value="Unassembled WGS sequence"/>
</dbReference>
<sequence>MGEIVSKKMFAKMVGKSDRWIGKWIDEGMPVAGGGGKGRVLEIDTEDAIDWLIRREVRRQFGDEDDEDEDGVGSASSEDRMLKKARREKLQIEIDTARRRLVPVDAVEAIMMRFASIFATQIDAIASRVASDMATIDDPAEARHRLLIETRRVRAATADGIVAAARQLGEEVDSLDLADGEDGDGAAAEDG</sequence>
<dbReference type="EMBL" id="JAIHOM010000047">
    <property type="protein sequence ID" value="MCW6036813.1"/>
    <property type="molecule type" value="Genomic_DNA"/>
</dbReference>
<keyword evidence="2" id="KW-1185">Reference proteome</keyword>
<dbReference type="InterPro" id="IPR010906">
    <property type="entry name" value="Phage_lambda_Nu1_terminase-ssu"/>
</dbReference>
<reference evidence="1 2" key="1">
    <citation type="submission" date="2021-08" db="EMBL/GenBank/DDBJ databases">
        <title>Draft genome sequence of Spirulina subsalsa with high tolerance to salinity and hype-accumulation of phycocyanin.</title>
        <authorList>
            <person name="Pei H."/>
            <person name="Jiang L."/>
        </authorList>
    </citation>
    <scope>NUCLEOTIDE SEQUENCE [LARGE SCALE GENOMIC DNA]</scope>
    <source>
        <strain evidence="1 2">FACHB-351</strain>
    </source>
</reference>
<accession>A0ABT3L5M0</accession>
<organism evidence="1 2">
    <name type="scientific">Spirulina subsalsa FACHB-351</name>
    <dbReference type="NCBI Taxonomy" id="234711"/>
    <lineage>
        <taxon>Bacteria</taxon>
        <taxon>Bacillati</taxon>
        <taxon>Cyanobacteriota</taxon>
        <taxon>Cyanophyceae</taxon>
        <taxon>Spirulinales</taxon>
        <taxon>Spirulinaceae</taxon>
        <taxon>Spirulina</taxon>
    </lineage>
</organism>
<name>A0ABT3L5M0_9CYAN</name>
<protein>
    <submittedName>
        <fullName evidence="1">Terminase small subunit</fullName>
    </submittedName>
</protein>
<comment type="caution">
    <text evidence="1">The sequence shown here is derived from an EMBL/GenBank/DDBJ whole genome shotgun (WGS) entry which is preliminary data.</text>
</comment>
<evidence type="ECO:0000313" key="2">
    <source>
        <dbReference type="Proteomes" id="UP001526426"/>
    </source>
</evidence>
<gene>
    <name evidence="1" type="ORF">K4A83_11145</name>
</gene>
<dbReference type="RefSeq" id="WP_265264628.1">
    <property type="nucleotide sequence ID" value="NZ_JAIHOM010000047.1"/>
</dbReference>
<dbReference type="Pfam" id="PF07471">
    <property type="entry name" value="Phage_Nu1"/>
    <property type="match status" value="1"/>
</dbReference>
<proteinExistence type="predicted"/>
<dbReference type="InterPro" id="IPR036388">
    <property type="entry name" value="WH-like_DNA-bd_sf"/>
</dbReference>
<evidence type="ECO:0000313" key="1">
    <source>
        <dbReference type="EMBL" id="MCW6036813.1"/>
    </source>
</evidence>
<dbReference type="Gene3D" id="1.10.10.10">
    <property type="entry name" value="Winged helix-like DNA-binding domain superfamily/Winged helix DNA-binding domain"/>
    <property type="match status" value="1"/>
</dbReference>